<sequence length="592" mass="67565">VVYSIAFVLGLTTNCASLFVFCCRMKIRNETTLFMTNLALSDLIFVFTLPFKIYYNIRRHWPFGDGLCKISGGAFITNIYGSMLFLTCISVDRFLAIVYPFRSRSIRTRRNAAIVCALIWLLILGGGMSVTFFSATNQAKTITTCFEGFSQKTWKTYLSKITIFIEVVGFLIPLLINLACSSMVLRTLRPGDSVNDKRRALRMVSACTGVFLFCFAPYHINFVLYMMVSQDIITHCSVQQLVQHFHPISLCIASLNCCLNPLIYYFLTTEFRQQLSRQGSSILRGRKMNDNEFLCGNNTTNDIKEYQRYTYAIIYTVILVPGLISNVLALWVFHVYVKETKKAVIFMINLAIADLLQVLSLPLRIYYYLNQSWPFGHTLCMFCFYLKYVNMYASIYFLACISVRRCLLIIYPLRYKGTKRRRDRMWCAIGWLIVCFGCLPFPLLRKNVVSPKTGTSNICFSELDMVSLSMASGVAAVTMAELTGFLLPLAVVFTCTWLTAASLREKNCILQDAGEKRKALKMVLSCAGVFLVCFMPYHITFPLDFLAKSKKPMNCAFKTAIQRSHPITLCLASFNSCLDPVMYYFTTDEFKR</sequence>
<dbReference type="GO" id="GO:0007200">
    <property type="term" value="P:phospholipase C-activating G protein-coupled receptor signaling pathway"/>
    <property type="evidence" value="ECO:0007669"/>
    <property type="project" value="TreeGrafter"/>
</dbReference>
<feature type="transmembrane region" description="Helical" evidence="13">
    <location>
        <begin position="6"/>
        <end position="23"/>
    </location>
</feature>
<dbReference type="GO" id="GO:0002250">
    <property type="term" value="P:adaptive immune response"/>
    <property type="evidence" value="ECO:0007669"/>
    <property type="project" value="UniProtKB-KW"/>
</dbReference>
<evidence type="ECO:0000256" key="13">
    <source>
        <dbReference type="SAM" id="Phobius"/>
    </source>
</evidence>
<keyword evidence="9 12" id="KW-0675">Receptor</keyword>
<accession>A0AAD5FQS4</accession>
<comment type="similarity">
    <text evidence="12">Belongs to the G-protein coupled receptor 1 family.</text>
</comment>
<keyword evidence="11 12" id="KW-0807">Transducer</keyword>
<dbReference type="PRINTS" id="PR01157">
    <property type="entry name" value="P2YPURNOCPTR"/>
</dbReference>
<evidence type="ECO:0000256" key="4">
    <source>
        <dbReference type="ARBA" id="ARBA00022989"/>
    </source>
</evidence>
<organism evidence="15 16">
    <name type="scientific">Silurus asotus</name>
    <name type="common">Amur catfish</name>
    <name type="synonym">Parasilurus asotus</name>
    <dbReference type="NCBI Taxonomy" id="30991"/>
    <lineage>
        <taxon>Eukaryota</taxon>
        <taxon>Metazoa</taxon>
        <taxon>Chordata</taxon>
        <taxon>Craniata</taxon>
        <taxon>Vertebrata</taxon>
        <taxon>Euteleostomi</taxon>
        <taxon>Actinopterygii</taxon>
        <taxon>Neopterygii</taxon>
        <taxon>Teleostei</taxon>
        <taxon>Ostariophysi</taxon>
        <taxon>Siluriformes</taxon>
        <taxon>Siluridae</taxon>
        <taxon>Silurus</taxon>
    </lineage>
</organism>
<dbReference type="SUPFAM" id="SSF81321">
    <property type="entry name" value="Family A G protein-coupled receptor-like"/>
    <property type="match status" value="2"/>
</dbReference>
<evidence type="ECO:0000256" key="1">
    <source>
        <dbReference type="ARBA" id="ARBA00004141"/>
    </source>
</evidence>
<dbReference type="EMBL" id="MU551577">
    <property type="protein sequence ID" value="KAI5624719.1"/>
    <property type="molecule type" value="Genomic_DNA"/>
</dbReference>
<keyword evidence="5 12" id="KW-0297">G-protein coupled receptor</keyword>
<dbReference type="PROSITE" id="PS50262">
    <property type="entry name" value="G_PROTEIN_RECEP_F1_2"/>
    <property type="match status" value="2"/>
</dbReference>
<evidence type="ECO:0000256" key="2">
    <source>
        <dbReference type="ARBA" id="ARBA00022692"/>
    </source>
</evidence>
<evidence type="ECO:0000256" key="6">
    <source>
        <dbReference type="ARBA" id="ARBA00023130"/>
    </source>
</evidence>
<feature type="domain" description="G-protein coupled receptors family 1 profile" evidence="14">
    <location>
        <begin position="13"/>
        <end position="264"/>
    </location>
</feature>
<evidence type="ECO:0000256" key="3">
    <source>
        <dbReference type="ARBA" id="ARBA00022859"/>
    </source>
</evidence>
<reference evidence="15" key="1">
    <citation type="submission" date="2018-07" db="EMBL/GenBank/DDBJ databases">
        <title>Comparative genomics of catfishes provides insights into carnivory and benthic adaptation.</title>
        <authorList>
            <person name="Zhang Y."/>
            <person name="Wang D."/>
            <person name="Peng Z."/>
            <person name="Zheng S."/>
            <person name="Shao F."/>
            <person name="Tao W."/>
        </authorList>
    </citation>
    <scope>NUCLEOTIDE SEQUENCE</scope>
    <source>
        <strain evidence="15">Chongqing</strain>
    </source>
</reference>
<feature type="transmembrane region" description="Helical" evidence="13">
    <location>
        <begin position="474"/>
        <end position="498"/>
    </location>
</feature>
<dbReference type="Proteomes" id="UP001205998">
    <property type="component" value="Unassembled WGS sequence"/>
</dbReference>
<evidence type="ECO:0000256" key="10">
    <source>
        <dbReference type="ARBA" id="ARBA00023180"/>
    </source>
</evidence>
<feature type="non-terminal residue" evidence="15">
    <location>
        <position position="1"/>
    </location>
</feature>
<dbReference type="SMART" id="SM01381">
    <property type="entry name" value="7TM_GPCR_Srsx"/>
    <property type="match status" value="1"/>
</dbReference>
<evidence type="ECO:0000313" key="15">
    <source>
        <dbReference type="EMBL" id="KAI5624719.1"/>
    </source>
</evidence>
<keyword evidence="7 13" id="KW-0472">Membrane</keyword>
<comment type="subcellular location">
    <subcellularLocation>
        <location evidence="1">Membrane</location>
        <topology evidence="1">Multi-pass membrane protein</topology>
    </subcellularLocation>
</comment>
<keyword evidence="3" id="KW-0391">Immunity</keyword>
<dbReference type="FunFam" id="1.20.1070.10:FF:000017">
    <property type="entry name" value="lysophosphatidic acid receptor 4"/>
    <property type="match status" value="1"/>
</dbReference>
<feature type="non-terminal residue" evidence="15">
    <location>
        <position position="592"/>
    </location>
</feature>
<protein>
    <submittedName>
        <fullName evidence="15">Lysophosphatidic acid receptor 4</fullName>
    </submittedName>
</protein>
<dbReference type="AlphaFoldDB" id="A0AAD5FQS4"/>
<evidence type="ECO:0000256" key="11">
    <source>
        <dbReference type="ARBA" id="ARBA00023224"/>
    </source>
</evidence>
<evidence type="ECO:0000313" key="16">
    <source>
        <dbReference type="Proteomes" id="UP001205998"/>
    </source>
</evidence>
<feature type="transmembrane region" description="Helical" evidence="13">
    <location>
        <begin position="111"/>
        <end position="133"/>
    </location>
</feature>
<feature type="transmembrane region" description="Helical" evidence="13">
    <location>
        <begin position="425"/>
        <end position="444"/>
    </location>
</feature>
<gene>
    <name evidence="15" type="ORF">C0J50_15525</name>
</gene>
<proteinExistence type="inferred from homology"/>
<keyword evidence="16" id="KW-1185">Reference proteome</keyword>
<dbReference type="PANTHER" id="PTHR24232:SF41">
    <property type="entry name" value="LYSOPHOSPHATIDIC ACID RECEPTOR 4"/>
    <property type="match status" value="1"/>
</dbReference>
<keyword evidence="2 12" id="KW-0812">Transmembrane</keyword>
<dbReference type="PRINTS" id="PR00237">
    <property type="entry name" value="GPCRRHODOPSN"/>
</dbReference>
<keyword evidence="8" id="KW-1015">Disulfide bond</keyword>
<evidence type="ECO:0000259" key="14">
    <source>
        <dbReference type="PROSITE" id="PS50262"/>
    </source>
</evidence>
<dbReference type="GO" id="GO:0005886">
    <property type="term" value="C:plasma membrane"/>
    <property type="evidence" value="ECO:0007669"/>
    <property type="project" value="TreeGrafter"/>
</dbReference>
<feature type="transmembrane region" description="Helical" evidence="13">
    <location>
        <begin position="75"/>
        <end position="99"/>
    </location>
</feature>
<comment type="caution">
    <text evidence="15">The sequence shown here is derived from an EMBL/GenBank/DDBJ whole genome shotgun (WGS) entry which is preliminary data.</text>
</comment>
<name>A0AAD5FQS4_SILAS</name>
<keyword evidence="6" id="KW-1064">Adaptive immunity</keyword>
<keyword evidence="4 13" id="KW-1133">Transmembrane helix</keyword>
<dbReference type="PANTHER" id="PTHR24232">
    <property type="entry name" value="G-PROTEIN COUPLED RECEPTOR"/>
    <property type="match status" value="1"/>
</dbReference>
<dbReference type="GO" id="GO:0035025">
    <property type="term" value="P:positive regulation of Rho protein signal transduction"/>
    <property type="evidence" value="ECO:0007669"/>
    <property type="project" value="TreeGrafter"/>
</dbReference>
<dbReference type="InterPro" id="IPR017452">
    <property type="entry name" value="GPCR_Rhodpsn_7TM"/>
</dbReference>
<keyword evidence="10" id="KW-0325">Glycoprotein</keyword>
<evidence type="ECO:0000256" key="12">
    <source>
        <dbReference type="RuleBase" id="RU000688"/>
    </source>
</evidence>
<dbReference type="Pfam" id="PF00001">
    <property type="entry name" value="7tm_1"/>
    <property type="match status" value="2"/>
</dbReference>
<feature type="transmembrane region" description="Helical" evidence="13">
    <location>
        <begin position="35"/>
        <end position="55"/>
    </location>
</feature>
<dbReference type="GO" id="GO:0070915">
    <property type="term" value="F:lysophosphatidic acid receptor activity"/>
    <property type="evidence" value="ECO:0007669"/>
    <property type="project" value="TreeGrafter"/>
</dbReference>
<evidence type="ECO:0000256" key="8">
    <source>
        <dbReference type="ARBA" id="ARBA00023157"/>
    </source>
</evidence>
<feature type="transmembrane region" description="Helical" evidence="13">
    <location>
        <begin position="343"/>
        <end position="361"/>
    </location>
</feature>
<evidence type="ECO:0000256" key="9">
    <source>
        <dbReference type="ARBA" id="ARBA00023170"/>
    </source>
</evidence>
<feature type="transmembrane region" description="Helical" evidence="13">
    <location>
        <begin position="519"/>
        <end position="539"/>
    </location>
</feature>
<dbReference type="PROSITE" id="PS00237">
    <property type="entry name" value="G_PROTEIN_RECEP_F1_1"/>
    <property type="match status" value="1"/>
</dbReference>
<evidence type="ECO:0000256" key="5">
    <source>
        <dbReference type="ARBA" id="ARBA00023040"/>
    </source>
</evidence>
<dbReference type="InterPro" id="IPR000276">
    <property type="entry name" value="GPCR_Rhodpsn"/>
</dbReference>
<evidence type="ECO:0000256" key="7">
    <source>
        <dbReference type="ARBA" id="ARBA00023136"/>
    </source>
</evidence>
<dbReference type="Gene3D" id="1.20.1070.10">
    <property type="entry name" value="Rhodopsin 7-helix transmembrane proteins"/>
    <property type="match status" value="2"/>
</dbReference>
<feature type="domain" description="G-protein coupled receptors family 1 profile" evidence="14">
    <location>
        <begin position="325"/>
        <end position="583"/>
    </location>
</feature>
<feature type="transmembrane region" description="Helical" evidence="13">
    <location>
        <begin position="312"/>
        <end position="337"/>
    </location>
</feature>
<feature type="transmembrane region" description="Helical" evidence="13">
    <location>
        <begin position="157"/>
        <end position="179"/>
    </location>
</feature>
<feature type="transmembrane region" description="Helical" evidence="13">
    <location>
        <begin position="200"/>
        <end position="220"/>
    </location>
</feature>